<feature type="compositionally biased region" description="Polar residues" evidence="1">
    <location>
        <begin position="117"/>
        <end position="128"/>
    </location>
</feature>
<gene>
    <name evidence="2" type="ORF">WN55_10222</name>
</gene>
<reference evidence="2 3" key="1">
    <citation type="submission" date="2015-07" db="EMBL/GenBank/DDBJ databases">
        <title>The genome of Dufourea novaeangliae.</title>
        <authorList>
            <person name="Pan H."/>
            <person name="Kapheim K."/>
        </authorList>
    </citation>
    <scope>NUCLEOTIDE SEQUENCE [LARGE SCALE GENOMIC DNA]</scope>
    <source>
        <strain evidence="2">0120121106</strain>
        <tissue evidence="2">Whole body</tissue>
    </source>
</reference>
<keyword evidence="3" id="KW-1185">Reference proteome</keyword>
<dbReference type="Proteomes" id="UP000076502">
    <property type="component" value="Unassembled WGS sequence"/>
</dbReference>
<evidence type="ECO:0000313" key="3">
    <source>
        <dbReference type="Proteomes" id="UP000076502"/>
    </source>
</evidence>
<organism evidence="2 3">
    <name type="scientific">Dufourea novaeangliae</name>
    <name type="common">Sweat bee</name>
    <dbReference type="NCBI Taxonomy" id="178035"/>
    <lineage>
        <taxon>Eukaryota</taxon>
        <taxon>Metazoa</taxon>
        <taxon>Ecdysozoa</taxon>
        <taxon>Arthropoda</taxon>
        <taxon>Hexapoda</taxon>
        <taxon>Insecta</taxon>
        <taxon>Pterygota</taxon>
        <taxon>Neoptera</taxon>
        <taxon>Endopterygota</taxon>
        <taxon>Hymenoptera</taxon>
        <taxon>Apocrita</taxon>
        <taxon>Aculeata</taxon>
        <taxon>Apoidea</taxon>
        <taxon>Anthophila</taxon>
        <taxon>Halictidae</taxon>
        <taxon>Rophitinae</taxon>
        <taxon>Dufourea</taxon>
    </lineage>
</organism>
<dbReference type="AlphaFoldDB" id="A0A154P3A8"/>
<protein>
    <submittedName>
        <fullName evidence="2">Uncharacterized protein</fullName>
    </submittedName>
</protein>
<name>A0A154P3A8_DUFNO</name>
<evidence type="ECO:0000256" key="1">
    <source>
        <dbReference type="SAM" id="MobiDB-lite"/>
    </source>
</evidence>
<sequence>MRAGHRIPSRLRTNRNKSNDAEAISSTVLAGRGCFALVMIKTSSRHRRGRGHASSFVAAATDAYGGVPEPALSEPAQQLIGARSGGERGHYCTTTPRLEVIQFDNRRWLTARRSPHTGENQQQRLDDT</sequence>
<feature type="region of interest" description="Disordered" evidence="1">
    <location>
        <begin position="109"/>
        <end position="128"/>
    </location>
</feature>
<accession>A0A154P3A8</accession>
<proteinExistence type="predicted"/>
<evidence type="ECO:0000313" key="2">
    <source>
        <dbReference type="EMBL" id="KZC06313.1"/>
    </source>
</evidence>
<dbReference type="EMBL" id="KQ434809">
    <property type="protein sequence ID" value="KZC06313.1"/>
    <property type="molecule type" value="Genomic_DNA"/>
</dbReference>